<proteinExistence type="predicted"/>
<feature type="transmembrane region" description="Helical" evidence="1">
    <location>
        <begin position="91"/>
        <end position="110"/>
    </location>
</feature>
<sequence>MQCPHCGETCPENEHFCTFCGGRLKPESPTSSKFKARPVGFSSRINDPAFARYVRHTNLWSAIFAGMLAVAAIIGFTIAGEVGSEMENPESMFIGLGIGGMFLVIALLQIMGRKKSRTWDGTVVNKEINYGRDKNGRDYTEYVVVVEDERGKKYCSIVKDDDTRYNYFQIGDRLRHHAGLNSYEKYDKSQDSVIFCNACGDIWDIEEDVCPRCKCPLLK</sequence>
<reference evidence="3" key="1">
    <citation type="submission" date="2015-03" db="EMBL/GenBank/DDBJ databases">
        <authorList>
            <person name="Nijsse Bart"/>
        </authorList>
    </citation>
    <scope>NUCLEOTIDE SEQUENCE [LARGE SCALE GENOMIC DNA]</scope>
</reference>
<keyword evidence="1" id="KW-1133">Transmembrane helix</keyword>
<evidence type="ECO:0000256" key="1">
    <source>
        <dbReference type="SAM" id="Phobius"/>
    </source>
</evidence>
<evidence type="ECO:0000313" key="3">
    <source>
        <dbReference type="Proteomes" id="UP000049855"/>
    </source>
</evidence>
<keyword evidence="3" id="KW-1185">Reference proteome</keyword>
<protein>
    <recommendedName>
        <fullName evidence="4">Zinc-ribbon domain-containing protein</fullName>
    </recommendedName>
</protein>
<organism evidence="2 3">
    <name type="scientific">Sporomusa ovata</name>
    <dbReference type="NCBI Taxonomy" id="2378"/>
    <lineage>
        <taxon>Bacteria</taxon>
        <taxon>Bacillati</taxon>
        <taxon>Bacillota</taxon>
        <taxon>Negativicutes</taxon>
        <taxon>Selenomonadales</taxon>
        <taxon>Sporomusaceae</taxon>
        <taxon>Sporomusa</taxon>
    </lineage>
</organism>
<keyword evidence="1" id="KW-0472">Membrane</keyword>
<evidence type="ECO:0000313" key="2">
    <source>
        <dbReference type="EMBL" id="CQR74101.1"/>
    </source>
</evidence>
<dbReference type="RefSeq" id="WP_021170104.1">
    <property type="nucleotide sequence ID" value="NZ_CTRP01000014.1"/>
</dbReference>
<name>A0A0U1L330_9FIRM</name>
<evidence type="ECO:0008006" key="4">
    <source>
        <dbReference type="Google" id="ProtNLM"/>
    </source>
</evidence>
<keyword evidence="1" id="KW-0812">Transmembrane</keyword>
<feature type="transmembrane region" description="Helical" evidence="1">
    <location>
        <begin position="59"/>
        <end position="79"/>
    </location>
</feature>
<gene>
    <name evidence="2" type="ORF">SpAn4DRAFT_0563</name>
</gene>
<dbReference type="Proteomes" id="UP000049855">
    <property type="component" value="Unassembled WGS sequence"/>
</dbReference>
<accession>A0A0U1L330</accession>
<dbReference type="EMBL" id="CTRP01000014">
    <property type="protein sequence ID" value="CQR74101.1"/>
    <property type="molecule type" value="Genomic_DNA"/>
</dbReference>
<dbReference type="AlphaFoldDB" id="A0A0U1L330"/>